<feature type="domain" description="7TM-DISM receptor extracellular" evidence="4">
    <location>
        <begin position="48"/>
        <end position="180"/>
    </location>
</feature>
<dbReference type="InterPro" id="IPR011623">
    <property type="entry name" value="7TMR_DISM_rcpt_extracell_dom1"/>
</dbReference>
<keyword evidence="2" id="KW-0472">Membrane</keyword>
<feature type="transmembrane region" description="Helical" evidence="2">
    <location>
        <begin position="291"/>
        <end position="310"/>
    </location>
</feature>
<feature type="coiled-coil region" evidence="1">
    <location>
        <begin position="411"/>
        <end position="466"/>
    </location>
</feature>
<evidence type="ECO:0000259" key="4">
    <source>
        <dbReference type="Pfam" id="PF07696"/>
    </source>
</evidence>
<gene>
    <name evidence="6" type="ORF">GCM10011339_27360</name>
</gene>
<feature type="transmembrane region" description="Helical" evidence="2">
    <location>
        <begin position="226"/>
        <end position="249"/>
    </location>
</feature>
<dbReference type="Proteomes" id="UP000647339">
    <property type="component" value="Unassembled WGS sequence"/>
</dbReference>
<feature type="transmembrane region" description="Helical" evidence="2">
    <location>
        <begin position="261"/>
        <end position="279"/>
    </location>
</feature>
<sequence length="631" mass="74328">MKRILLKLFLLILVIMSGIRLVHAQRISGSSTLTIDDNLDERIFSISQLEFFEDSTNMLEFSDIVQPDFQDNFKIRPSFNKNKFNIDNTYWVKLSIDKTPKSSKKWLMEFYDQTIDVVEVYVPNNEGGHDKILMGDAIPFGSRNFKHKNFELLINNTSEGISNYYVKIQSHQKADIRIAIRSVNRFIYYALNEYFAYGVFYGMILIIGLYNLLVYTVIRETKYLYYTFYLISVGIYALSVDGIAFQYLWPNSPEWNQIANGVFSFSIVLWAILFSIKFLNTRFRSPSIHKVLITILVIKSVIFLIALFWDPKLFEIRYYDIIPFFFIFFASIYIWSRGYKVARFFVIAYGVLFIGVVVKVLVNAAIIPHMTLVYYSLHLAFLVEMLLLTFALGDRIQILKDNRDRAMRRTIRQMEDNFALKEKVNRELEIKVSERTKELAHKNKLLEEYNQQLTEKDEEIKRINSLLDRDNWKLKSSIKESFQARLSNKLLSFEEFQRIFPDQSACLRYLEEFKWGQGYECRQCGNHKSSKGPKLFTRRCSKCGHIDSVTAGTIFHGVKFPLEKAFYITYELIANTEKRTLEQLAELLELRKNTVWNFRKKTRQNIEAHNIQNPHWNDILIMAEEKVNGKK</sequence>
<evidence type="ECO:0000259" key="3">
    <source>
        <dbReference type="Pfam" id="PF07695"/>
    </source>
</evidence>
<accession>A0ABQ1V3M9</accession>
<reference evidence="7" key="1">
    <citation type="journal article" date="2019" name="Int. J. Syst. Evol. Microbiol.">
        <title>The Global Catalogue of Microorganisms (GCM) 10K type strain sequencing project: providing services to taxonomists for standard genome sequencing and annotation.</title>
        <authorList>
            <consortium name="The Broad Institute Genomics Platform"/>
            <consortium name="The Broad Institute Genome Sequencing Center for Infectious Disease"/>
            <person name="Wu L."/>
            <person name="Ma J."/>
        </authorList>
    </citation>
    <scope>NUCLEOTIDE SEQUENCE [LARGE SCALE GENOMIC DNA]</scope>
    <source>
        <strain evidence="7">CGMCC 1.15407</strain>
    </source>
</reference>
<dbReference type="Pfam" id="PF07696">
    <property type="entry name" value="7TMR-DISMED2"/>
    <property type="match status" value="1"/>
</dbReference>
<dbReference type="InterPro" id="IPR024442">
    <property type="entry name" value="Transposase_Zn_ribbon"/>
</dbReference>
<dbReference type="Pfam" id="PF07695">
    <property type="entry name" value="7TMR-DISM_7TM"/>
    <property type="match status" value="1"/>
</dbReference>
<keyword evidence="2" id="KW-1133">Transmembrane helix</keyword>
<protein>
    <recommendedName>
        <fullName evidence="8">Receptor</fullName>
    </recommendedName>
</protein>
<feature type="transmembrane region" description="Helical" evidence="2">
    <location>
        <begin position="372"/>
        <end position="393"/>
    </location>
</feature>
<feature type="transmembrane region" description="Helical" evidence="2">
    <location>
        <begin position="194"/>
        <end position="214"/>
    </location>
</feature>
<comment type="caution">
    <text evidence="6">The sequence shown here is derived from an EMBL/GenBank/DDBJ whole genome shotgun (WGS) entry which is preliminary data.</text>
</comment>
<organism evidence="6 7">
    <name type="scientific">Echinicola rosea</name>
    <dbReference type="NCBI Taxonomy" id="1807691"/>
    <lineage>
        <taxon>Bacteria</taxon>
        <taxon>Pseudomonadati</taxon>
        <taxon>Bacteroidota</taxon>
        <taxon>Cytophagia</taxon>
        <taxon>Cytophagales</taxon>
        <taxon>Cyclobacteriaceae</taxon>
        <taxon>Echinicola</taxon>
    </lineage>
</organism>
<evidence type="ECO:0008006" key="8">
    <source>
        <dbReference type="Google" id="ProtNLM"/>
    </source>
</evidence>
<dbReference type="Gene3D" id="2.60.40.2380">
    <property type="match status" value="1"/>
</dbReference>
<dbReference type="InterPro" id="IPR011622">
    <property type="entry name" value="7TMR_DISM_rcpt_extracell_dom2"/>
</dbReference>
<evidence type="ECO:0000256" key="1">
    <source>
        <dbReference type="SAM" id="Coils"/>
    </source>
</evidence>
<evidence type="ECO:0000313" key="6">
    <source>
        <dbReference type="EMBL" id="GGF37328.1"/>
    </source>
</evidence>
<dbReference type="Pfam" id="PF12760">
    <property type="entry name" value="Zn_ribbon_IS1595"/>
    <property type="match status" value="1"/>
</dbReference>
<evidence type="ECO:0000259" key="5">
    <source>
        <dbReference type="Pfam" id="PF12760"/>
    </source>
</evidence>
<keyword evidence="2" id="KW-0812">Transmembrane</keyword>
<evidence type="ECO:0000313" key="7">
    <source>
        <dbReference type="Proteomes" id="UP000647339"/>
    </source>
</evidence>
<evidence type="ECO:0000256" key="2">
    <source>
        <dbReference type="SAM" id="Phobius"/>
    </source>
</evidence>
<feature type="transmembrane region" description="Helical" evidence="2">
    <location>
        <begin position="344"/>
        <end position="366"/>
    </location>
</feature>
<keyword evidence="1" id="KW-0175">Coiled coil</keyword>
<feature type="transmembrane region" description="Helical" evidence="2">
    <location>
        <begin position="316"/>
        <end position="335"/>
    </location>
</feature>
<feature type="domain" description="Transposase zinc-ribbon" evidence="5">
    <location>
        <begin position="501"/>
        <end position="545"/>
    </location>
</feature>
<feature type="domain" description="7TM-DISM receptor extracellular" evidence="3">
    <location>
        <begin position="193"/>
        <end position="395"/>
    </location>
</feature>
<dbReference type="EMBL" id="BMIU01000013">
    <property type="protein sequence ID" value="GGF37328.1"/>
    <property type="molecule type" value="Genomic_DNA"/>
</dbReference>
<keyword evidence="7" id="KW-1185">Reference proteome</keyword>
<name>A0ABQ1V3M9_9BACT</name>
<dbReference type="RefSeq" id="WP_229683431.1">
    <property type="nucleotide sequence ID" value="NZ_BMIU01000013.1"/>
</dbReference>
<proteinExistence type="predicted"/>